<dbReference type="RefSeq" id="XP_070894079.1">
    <property type="nucleotide sequence ID" value="XM_071037311.1"/>
</dbReference>
<evidence type="ECO:0000313" key="2">
    <source>
        <dbReference type="Proteomes" id="UP001610444"/>
    </source>
</evidence>
<protein>
    <submittedName>
        <fullName evidence="1">Uncharacterized protein</fullName>
    </submittedName>
</protein>
<organism evidence="1 2">
    <name type="scientific">Aspergillus pseudodeflectus</name>
    <dbReference type="NCBI Taxonomy" id="176178"/>
    <lineage>
        <taxon>Eukaryota</taxon>
        <taxon>Fungi</taxon>
        <taxon>Dikarya</taxon>
        <taxon>Ascomycota</taxon>
        <taxon>Pezizomycotina</taxon>
        <taxon>Eurotiomycetes</taxon>
        <taxon>Eurotiomycetidae</taxon>
        <taxon>Eurotiales</taxon>
        <taxon>Aspergillaceae</taxon>
        <taxon>Aspergillus</taxon>
        <taxon>Aspergillus subgen. Nidulantes</taxon>
    </lineage>
</organism>
<dbReference type="EMBL" id="JBFXLR010000065">
    <property type="protein sequence ID" value="KAL2840470.1"/>
    <property type="molecule type" value="Genomic_DNA"/>
</dbReference>
<sequence length="162" mass="17995">MMAIDPSSQADNDEDHRLSSDWCVSLVGCVPLFRGSFWLSFAAVEPRGLQSWYARKEPWVADRTPVEMCGKRTPKQPRRPNAAFPCLHEDARGIILRAGQSCASSRVSLLAEKRNAITIRQWFDCIFGVSACNSALYLNGDPFSGGHEFFGTTSPVRASGYY</sequence>
<dbReference type="Proteomes" id="UP001610444">
    <property type="component" value="Unassembled WGS sequence"/>
</dbReference>
<name>A0ABR4JKC2_9EURO</name>
<accession>A0ABR4JKC2</accession>
<comment type="caution">
    <text evidence="1">The sequence shown here is derived from an EMBL/GenBank/DDBJ whole genome shotgun (WGS) entry which is preliminary data.</text>
</comment>
<keyword evidence="2" id="KW-1185">Reference proteome</keyword>
<gene>
    <name evidence="1" type="ORF">BJX68DRAFT_186474</name>
</gene>
<evidence type="ECO:0000313" key="1">
    <source>
        <dbReference type="EMBL" id="KAL2840470.1"/>
    </source>
</evidence>
<reference evidence="1 2" key="1">
    <citation type="submission" date="2024-07" db="EMBL/GenBank/DDBJ databases">
        <title>Section-level genome sequencing and comparative genomics of Aspergillus sections Usti and Cavernicolus.</title>
        <authorList>
            <consortium name="Lawrence Berkeley National Laboratory"/>
            <person name="Nybo J.L."/>
            <person name="Vesth T.C."/>
            <person name="Theobald S."/>
            <person name="Frisvad J.C."/>
            <person name="Larsen T.O."/>
            <person name="Kjaerboelling I."/>
            <person name="Rothschild-Mancinelli K."/>
            <person name="Lyhne E.K."/>
            <person name="Kogle M.E."/>
            <person name="Barry K."/>
            <person name="Clum A."/>
            <person name="Na H."/>
            <person name="Ledsgaard L."/>
            <person name="Lin J."/>
            <person name="Lipzen A."/>
            <person name="Kuo A."/>
            <person name="Riley R."/>
            <person name="Mondo S."/>
            <person name="LaButti K."/>
            <person name="Haridas S."/>
            <person name="Pangalinan J."/>
            <person name="Salamov A.A."/>
            <person name="Simmons B.A."/>
            <person name="Magnuson J.K."/>
            <person name="Chen J."/>
            <person name="Drula E."/>
            <person name="Henrissat B."/>
            <person name="Wiebenga A."/>
            <person name="Lubbers R.J."/>
            <person name="Gomes A.C."/>
            <person name="Macurrencykelacurrency M.R."/>
            <person name="Stajich J."/>
            <person name="Grigoriev I.V."/>
            <person name="Mortensen U.H."/>
            <person name="De vries R.P."/>
            <person name="Baker S.E."/>
            <person name="Andersen M.R."/>
        </authorList>
    </citation>
    <scope>NUCLEOTIDE SEQUENCE [LARGE SCALE GENOMIC DNA]</scope>
    <source>
        <strain evidence="1 2">CBS 756.74</strain>
    </source>
</reference>
<dbReference type="GeneID" id="98152475"/>
<proteinExistence type="predicted"/>